<accession>A0ABX9XJ49</accession>
<dbReference type="EMBL" id="RKKU01000015">
    <property type="protein sequence ID" value="ROZ83654.1"/>
    <property type="molecule type" value="Genomic_DNA"/>
</dbReference>
<name>A0ABX9XJ49_9PSED</name>
<feature type="domain" description="Glyoxalase/fosfomycin resistance/dioxygenase" evidence="1">
    <location>
        <begin position="14"/>
        <end position="118"/>
    </location>
</feature>
<dbReference type="Pfam" id="PF00903">
    <property type="entry name" value="Glyoxalase"/>
    <property type="match status" value="1"/>
</dbReference>
<dbReference type="RefSeq" id="WP_123889948.1">
    <property type="nucleotide sequence ID" value="NZ_RKKU01000015.1"/>
</dbReference>
<evidence type="ECO:0000313" key="3">
    <source>
        <dbReference type="Proteomes" id="UP000275199"/>
    </source>
</evidence>
<dbReference type="Gene3D" id="3.10.180.10">
    <property type="entry name" value="2,3-Dihydroxybiphenyl 1,2-Dioxygenase, domain 1"/>
    <property type="match status" value="1"/>
</dbReference>
<dbReference type="CDD" id="cd08356">
    <property type="entry name" value="VOC_CChe_VCA0619_like"/>
    <property type="match status" value="1"/>
</dbReference>
<dbReference type="Proteomes" id="UP000275199">
    <property type="component" value="Unassembled WGS sequence"/>
</dbReference>
<proteinExistence type="predicted"/>
<organism evidence="2 3">
    <name type="scientific">Pseudomonas neustonica</name>
    <dbReference type="NCBI Taxonomy" id="2487346"/>
    <lineage>
        <taxon>Bacteria</taxon>
        <taxon>Pseudomonadati</taxon>
        <taxon>Pseudomonadota</taxon>
        <taxon>Gammaproteobacteria</taxon>
        <taxon>Pseudomonadales</taxon>
        <taxon>Pseudomonadaceae</taxon>
        <taxon>Pseudomonas</taxon>
    </lineage>
</organism>
<dbReference type="InterPro" id="IPR029068">
    <property type="entry name" value="Glyas_Bleomycin-R_OHBP_Dase"/>
</dbReference>
<gene>
    <name evidence="2" type="ORF">EF096_12425</name>
</gene>
<protein>
    <submittedName>
        <fullName evidence="2">Glyoxalase</fullName>
    </submittedName>
</protein>
<comment type="caution">
    <text evidence="2">The sequence shown here is derived from an EMBL/GenBank/DDBJ whole genome shotgun (WGS) entry which is preliminary data.</text>
</comment>
<sequence>MHSKLTVKEIKAFVPAQDYVKSKAFYRDVGFEMASDMGDVAYFRLGECSFLLQDFYQPALADNFMMHLLVDDARAWHIHLDKADLTARYDVQLSELVEQPCGMLDFTLTDPSGVLWRIGQNL</sequence>
<dbReference type="InterPro" id="IPR004360">
    <property type="entry name" value="Glyas_Fos-R_dOase_dom"/>
</dbReference>
<dbReference type="SUPFAM" id="SSF54593">
    <property type="entry name" value="Glyoxalase/Bleomycin resistance protein/Dihydroxybiphenyl dioxygenase"/>
    <property type="match status" value="1"/>
</dbReference>
<keyword evidence="3" id="KW-1185">Reference proteome</keyword>
<reference evidence="2 3" key="1">
    <citation type="submission" date="2018-11" db="EMBL/GenBank/DDBJ databases">
        <authorList>
            <person name="Jang G.I."/>
            <person name="Hwang C.Y."/>
        </authorList>
    </citation>
    <scope>NUCLEOTIDE SEQUENCE [LARGE SCALE GENOMIC DNA]</scope>
    <source>
        <strain evidence="2 3">SSM26</strain>
    </source>
</reference>
<evidence type="ECO:0000259" key="1">
    <source>
        <dbReference type="Pfam" id="PF00903"/>
    </source>
</evidence>
<evidence type="ECO:0000313" key="2">
    <source>
        <dbReference type="EMBL" id="ROZ83654.1"/>
    </source>
</evidence>